<dbReference type="GO" id="GO:0006396">
    <property type="term" value="P:RNA processing"/>
    <property type="evidence" value="ECO:0007669"/>
    <property type="project" value="InterPro"/>
</dbReference>
<proteinExistence type="inferred from homology"/>
<comment type="caution">
    <text evidence="5">The sequence shown here is derived from an EMBL/GenBank/DDBJ whole genome shotgun (WGS) entry which is preliminary data.</text>
</comment>
<dbReference type="PANTHER" id="PTHR46429:SF1">
    <property type="entry name" value="23S RRNA (GUANOSINE-2'-O-)-METHYLTRANSFERASE RLMB"/>
    <property type="match status" value="1"/>
</dbReference>
<keyword evidence="3 5" id="KW-0808">Transferase</keyword>
<organism evidence="5">
    <name type="scientific">bioreactor metagenome</name>
    <dbReference type="NCBI Taxonomy" id="1076179"/>
    <lineage>
        <taxon>unclassified sequences</taxon>
        <taxon>metagenomes</taxon>
        <taxon>ecological metagenomes</taxon>
    </lineage>
</organism>
<dbReference type="GO" id="GO:0003723">
    <property type="term" value="F:RNA binding"/>
    <property type="evidence" value="ECO:0007669"/>
    <property type="project" value="InterPro"/>
</dbReference>
<dbReference type="GO" id="GO:0032259">
    <property type="term" value="P:methylation"/>
    <property type="evidence" value="ECO:0007669"/>
    <property type="project" value="UniProtKB-KW"/>
</dbReference>
<dbReference type="PANTHER" id="PTHR46429">
    <property type="entry name" value="23S RRNA (GUANOSINE-2'-O-)-METHYLTRANSFERASE RLMB"/>
    <property type="match status" value="1"/>
</dbReference>
<evidence type="ECO:0000256" key="2">
    <source>
        <dbReference type="ARBA" id="ARBA00022603"/>
    </source>
</evidence>
<gene>
    <name evidence="5" type="ORF">SDC9_122073</name>
</gene>
<dbReference type="InterPro" id="IPR029026">
    <property type="entry name" value="tRNA_m1G_MTases_N"/>
</dbReference>
<dbReference type="Pfam" id="PF00588">
    <property type="entry name" value="SpoU_methylase"/>
    <property type="match status" value="1"/>
</dbReference>
<evidence type="ECO:0000256" key="1">
    <source>
        <dbReference type="ARBA" id="ARBA00007228"/>
    </source>
</evidence>
<dbReference type="NCBIfam" id="TIGR00186">
    <property type="entry name" value="rRNA_methyl_3"/>
    <property type="match status" value="1"/>
</dbReference>
<dbReference type="InterPro" id="IPR004441">
    <property type="entry name" value="rRNA_MeTrfase_TrmH"/>
</dbReference>
<dbReference type="InterPro" id="IPR001537">
    <property type="entry name" value="SpoU_MeTrfase"/>
</dbReference>
<sequence length="200" mass="20873">MDKRHLDEICLPFGHGGKPGNHQGIVAYAAGVEYCTVADILAVAREKNEDPFVIVLDGILDPHNLGSIIRSAECAGAHGVVIGKRRSASVTAATVKASAGATEHVKIARVVNIPAAVDELKRAKLWAAGADMKGQNMTKQGLNGPLALVIGGEGDGLSKLVAEKCDFLVAIPQYGKIGSLNAGVAAGILMFEKKRQDKAE</sequence>
<dbReference type="SUPFAM" id="SSF75217">
    <property type="entry name" value="alpha/beta knot"/>
    <property type="match status" value="1"/>
</dbReference>
<dbReference type="FunFam" id="3.40.1280.10:FF:000008">
    <property type="entry name" value="Group 3 RNA methyltransferase TrmH"/>
    <property type="match status" value="1"/>
</dbReference>
<dbReference type="EC" id="2.1.1.-" evidence="5"/>
<dbReference type="GO" id="GO:0005829">
    <property type="term" value="C:cytosol"/>
    <property type="evidence" value="ECO:0007669"/>
    <property type="project" value="TreeGrafter"/>
</dbReference>
<name>A0A645CDZ3_9ZZZZ</name>
<dbReference type="Gene3D" id="3.40.1280.10">
    <property type="match status" value="1"/>
</dbReference>
<feature type="domain" description="tRNA/rRNA methyltransferase SpoU type" evidence="4">
    <location>
        <begin position="52"/>
        <end position="191"/>
    </location>
</feature>
<reference evidence="5" key="1">
    <citation type="submission" date="2019-08" db="EMBL/GenBank/DDBJ databases">
        <authorList>
            <person name="Kucharzyk K."/>
            <person name="Murdoch R.W."/>
            <person name="Higgins S."/>
            <person name="Loffler F."/>
        </authorList>
    </citation>
    <scope>NUCLEOTIDE SEQUENCE</scope>
</reference>
<evidence type="ECO:0000259" key="4">
    <source>
        <dbReference type="Pfam" id="PF00588"/>
    </source>
</evidence>
<accession>A0A645CDZ3</accession>
<dbReference type="InterPro" id="IPR029028">
    <property type="entry name" value="Alpha/beta_knot_MTases"/>
</dbReference>
<comment type="similarity">
    <text evidence="1">Belongs to the class IV-like SAM-binding methyltransferase superfamily. RNA methyltransferase TrmH family.</text>
</comment>
<evidence type="ECO:0000313" key="5">
    <source>
        <dbReference type="EMBL" id="MPM75082.1"/>
    </source>
</evidence>
<dbReference type="CDD" id="cd18103">
    <property type="entry name" value="SpoU-like_RlmB"/>
    <property type="match status" value="1"/>
</dbReference>
<dbReference type="GO" id="GO:0008173">
    <property type="term" value="F:RNA methyltransferase activity"/>
    <property type="evidence" value="ECO:0007669"/>
    <property type="project" value="InterPro"/>
</dbReference>
<keyword evidence="2 5" id="KW-0489">Methyltransferase</keyword>
<dbReference type="AlphaFoldDB" id="A0A645CDZ3"/>
<evidence type="ECO:0000256" key="3">
    <source>
        <dbReference type="ARBA" id="ARBA00022679"/>
    </source>
</evidence>
<dbReference type="EMBL" id="VSSQ01026394">
    <property type="protein sequence ID" value="MPM75082.1"/>
    <property type="molecule type" value="Genomic_DNA"/>
</dbReference>
<protein>
    <submittedName>
        <fullName evidence="5">Putative TrmH family tRNA/rRNA methyltransferase</fullName>
        <ecNumber evidence="5">2.1.1.-</ecNumber>
    </submittedName>
</protein>